<dbReference type="PANTHER" id="PTHR11920">
    <property type="entry name" value="GUANYLYL CYCLASE"/>
    <property type="match status" value="1"/>
</dbReference>
<sequence length="180" mass="20412">MPDSGNLVYYILDGETVYAEKFDFRVQLTKQNFAELRMMRALENDNVNRFIGLVTDAPMYLVVWRYCSRGSLQGLAAMHSSAIGYHGMLTSANCLIDERWQVKIANFGLHYLRQLKKLTDDDLLWTAPEMLRDSTSQGTKSADMYSFAIIASELMCLTPPWNLGERKERSAGSASIFSCN</sequence>
<evidence type="ECO:0000256" key="4">
    <source>
        <dbReference type="ARBA" id="ARBA00023239"/>
    </source>
</evidence>
<evidence type="ECO:0000256" key="5">
    <source>
        <dbReference type="ARBA" id="ARBA00023293"/>
    </source>
</evidence>
<dbReference type="EC" id="4.6.1.2" evidence="2"/>
<evidence type="ECO:0000313" key="7">
    <source>
        <dbReference type="Proteomes" id="UP000036681"/>
    </source>
</evidence>
<protein>
    <recommendedName>
        <fullName evidence="2">guanylate cyclase</fullName>
        <ecNumber evidence="2">4.6.1.2</ecNumber>
    </recommendedName>
</protein>
<dbReference type="GO" id="GO:0004672">
    <property type="term" value="F:protein kinase activity"/>
    <property type="evidence" value="ECO:0007669"/>
    <property type="project" value="InterPro"/>
</dbReference>
<dbReference type="Proteomes" id="UP000036681">
    <property type="component" value="Unplaced"/>
</dbReference>
<dbReference type="Gene3D" id="1.10.510.10">
    <property type="entry name" value="Transferase(Phosphotransferase) domain 1"/>
    <property type="match status" value="1"/>
</dbReference>
<feature type="domain" description="Protein kinase" evidence="6">
    <location>
        <begin position="1"/>
        <end position="180"/>
    </location>
</feature>
<dbReference type="PANTHER" id="PTHR11920:SF375">
    <property type="entry name" value="RECEPTOR-TYPE GUANYLATE CYCLASE GCY-13"/>
    <property type="match status" value="1"/>
</dbReference>
<dbReference type="GO" id="GO:0007168">
    <property type="term" value="P:receptor guanylyl cyclase signaling pathway"/>
    <property type="evidence" value="ECO:0007669"/>
    <property type="project" value="TreeGrafter"/>
</dbReference>
<reference evidence="8" key="1">
    <citation type="submission" date="2017-02" db="UniProtKB">
        <authorList>
            <consortium name="WormBaseParasite"/>
        </authorList>
    </citation>
    <scope>IDENTIFICATION</scope>
</reference>
<dbReference type="InterPro" id="IPR050401">
    <property type="entry name" value="Cyclic_nucleotide_synthase"/>
</dbReference>
<dbReference type="GO" id="GO:0005886">
    <property type="term" value="C:plasma membrane"/>
    <property type="evidence" value="ECO:0007669"/>
    <property type="project" value="TreeGrafter"/>
</dbReference>
<dbReference type="PROSITE" id="PS50011">
    <property type="entry name" value="PROTEIN_KINASE_DOM"/>
    <property type="match status" value="1"/>
</dbReference>
<dbReference type="Gene3D" id="3.30.200.20">
    <property type="entry name" value="Phosphorylase Kinase, domain 1"/>
    <property type="match status" value="1"/>
</dbReference>
<dbReference type="Pfam" id="PF00069">
    <property type="entry name" value="Pkinase"/>
    <property type="match status" value="1"/>
</dbReference>
<dbReference type="InterPro" id="IPR011009">
    <property type="entry name" value="Kinase-like_dom_sf"/>
</dbReference>
<evidence type="ECO:0000313" key="8">
    <source>
        <dbReference type="WBParaSite" id="ALUE_0002231301-mRNA-1"/>
    </source>
</evidence>
<proteinExistence type="predicted"/>
<name>A0A0M3IU85_ASCLU</name>
<comment type="catalytic activity">
    <reaction evidence="1">
        <text>GTP = 3',5'-cyclic GMP + diphosphate</text>
        <dbReference type="Rhea" id="RHEA:13665"/>
        <dbReference type="ChEBI" id="CHEBI:33019"/>
        <dbReference type="ChEBI" id="CHEBI:37565"/>
        <dbReference type="ChEBI" id="CHEBI:57746"/>
        <dbReference type="EC" id="4.6.1.2"/>
    </reaction>
</comment>
<dbReference type="GO" id="GO:0001653">
    <property type="term" value="F:peptide receptor activity"/>
    <property type="evidence" value="ECO:0007669"/>
    <property type="project" value="TreeGrafter"/>
</dbReference>
<dbReference type="GO" id="GO:0004383">
    <property type="term" value="F:guanylate cyclase activity"/>
    <property type="evidence" value="ECO:0007669"/>
    <property type="project" value="UniProtKB-EC"/>
</dbReference>
<keyword evidence="7" id="KW-1185">Reference proteome</keyword>
<dbReference type="InterPro" id="IPR000719">
    <property type="entry name" value="Prot_kinase_dom"/>
</dbReference>
<organism evidence="7 8">
    <name type="scientific">Ascaris lumbricoides</name>
    <name type="common">Giant roundworm</name>
    <dbReference type="NCBI Taxonomy" id="6252"/>
    <lineage>
        <taxon>Eukaryota</taxon>
        <taxon>Metazoa</taxon>
        <taxon>Ecdysozoa</taxon>
        <taxon>Nematoda</taxon>
        <taxon>Chromadorea</taxon>
        <taxon>Rhabditida</taxon>
        <taxon>Spirurina</taxon>
        <taxon>Ascaridomorpha</taxon>
        <taxon>Ascaridoidea</taxon>
        <taxon>Ascarididae</taxon>
        <taxon>Ascaris</taxon>
    </lineage>
</organism>
<accession>A0A0M3IU85</accession>
<evidence type="ECO:0000256" key="2">
    <source>
        <dbReference type="ARBA" id="ARBA00012202"/>
    </source>
</evidence>
<keyword evidence="4" id="KW-0456">Lyase</keyword>
<evidence type="ECO:0000259" key="6">
    <source>
        <dbReference type="PROSITE" id="PS50011"/>
    </source>
</evidence>
<dbReference type="WBParaSite" id="ALUE_0002231301-mRNA-1">
    <property type="protein sequence ID" value="ALUE_0002231301-mRNA-1"/>
    <property type="gene ID" value="ALUE_0002231301"/>
</dbReference>
<keyword evidence="3" id="KW-0547">Nucleotide-binding</keyword>
<dbReference type="GO" id="GO:0005524">
    <property type="term" value="F:ATP binding"/>
    <property type="evidence" value="ECO:0007669"/>
    <property type="project" value="InterPro"/>
</dbReference>
<dbReference type="SUPFAM" id="SSF56112">
    <property type="entry name" value="Protein kinase-like (PK-like)"/>
    <property type="match status" value="1"/>
</dbReference>
<dbReference type="AlphaFoldDB" id="A0A0M3IU85"/>
<evidence type="ECO:0000256" key="3">
    <source>
        <dbReference type="ARBA" id="ARBA00022741"/>
    </source>
</evidence>
<keyword evidence="5" id="KW-0141">cGMP biosynthesis</keyword>
<dbReference type="GO" id="GO:0004016">
    <property type="term" value="F:adenylate cyclase activity"/>
    <property type="evidence" value="ECO:0007669"/>
    <property type="project" value="TreeGrafter"/>
</dbReference>
<evidence type="ECO:0000256" key="1">
    <source>
        <dbReference type="ARBA" id="ARBA00001436"/>
    </source>
</evidence>